<gene>
    <name evidence="2" type="ORF">OLEA9_A095552</name>
</gene>
<feature type="region of interest" description="Disordered" evidence="1">
    <location>
        <begin position="231"/>
        <end position="265"/>
    </location>
</feature>
<evidence type="ECO:0000313" key="2">
    <source>
        <dbReference type="EMBL" id="CAA2957531.1"/>
    </source>
</evidence>
<dbReference type="OrthoDB" id="1904011at2759"/>
<dbReference type="Proteomes" id="UP000594638">
    <property type="component" value="Unassembled WGS sequence"/>
</dbReference>
<dbReference type="EMBL" id="CACTIH010000226">
    <property type="protein sequence ID" value="CAA2957531.1"/>
    <property type="molecule type" value="Genomic_DNA"/>
</dbReference>
<feature type="compositionally biased region" description="Basic and acidic residues" evidence="1">
    <location>
        <begin position="246"/>
        <end position="258"/>
    </location>
</feature>
<comment type="caution">
    <text evidence="2">The sequence shown here is derived from an EMBL/GenBank/DDBJ whole genome shotgun (WGS) entry which is preliminary data.</text>
</comment>
<accession>A0A8S0PTQ9</accession>
<sequence length="292" mass="32958">MENIDLNSIIKTQYFKFQLLIKNMKLSSVNIERINSGYANSSNVSPVISDICSILKPRKPSKNPVQAKFHATMGSSFNSTTTPNFDNLLLQSLMGRLQIRPPTLHTPLTPPPPVLSSQSLEDLLFSDAFLNLSDSDSENDSDKTQLAKEESRLEKEIVRTILSGETEKLKPNSGQAVTIGEHQICVGFHEETGSDYRVWEWHGHIMLFDEENGYTPEYIYGNYFERVNPKKRMEKKKERDDDDVKEDGKGKEKEEEKVGNMGLRELIGSSELGNSRIIRRNLTANSASPGFS</sequence>
<evidence type="ECO:0000256" key="1">
    <source>
        <dbReference type="SAM" id="MobiDB-lite"/>
    </source>
</evidence>
<reference evidence="2 3" key="1">
    <citation type="submission" date="2019-12" db="EMBL/GenBank/DDBJ databases">
        <authorList>
            <person name="Alioto T."/>
            <person name="Alioto T."/>
            <person name="Gomez Garrido J."/>
        </authorList>
    </citation>
    <scope>NUCLEOTIDE SEQUENCE [LARGE SCALE GENOMIC DNA]</scope>
</reference>
<dbReference type="PANTHER" id="PTHR35286:SF1">
    <property type="entry name" value="EXPRESSED PROTEIN"/>
    <property type="match status" value="1"/>
</dbReference>
<proteinExistence type="predicted"/>
<name>A0A8S0PTQ9_OLEEU</name>
<evidence type="ECO:0000313" key="3">
    <source>
        <dbReference type="Proteomes" id="UP000594638"/>
    </source>
</evidence>
<dbReference type="AlphaFoldDB" id="A0A8S0PTQ9"/>
<dbReference type="PANTHER" id="PTHR35286">
    <property type="entry name" value="EXPRESSED PROTEIN"/>
    <property type="match status" value="1"/>
</dbReference>
<keyword evidence="3" id="KW-1185">Reference proteome</keyword>
<dbReference type="Gramene" id="OE9A095552T1">
    <property type="protein sequence ID" value="OE9A095552C1"/>
    <property type="gene ID" value="OE9A095552"/>
</dbReference>
<organism evidence="2 3">
    <name type="scientific">Olea europaea subsp. europaea</name>
    <dbReference type="NCBI Taxonomy" id="158383"/>
    <lineage>
        <taxon>Eukaryota</taxon>
        <taxon>Viridiplantae</taxon>
        <taxon>Streptophyta</taxon>
        <taxon>Embryophyta</taxon>
        <taxon>Tracheophyta</taxon>
        <taxon>Spermatophyta</taxon>
        <taxon>Magnoliopsida</taxon>
        <taxon>eudicotyledons</taxon>
        <taxon>Gunneridae</taxon>
        <taxon>Pentapetalae</taxon>
        <taxon>asterids</taxon>
        <taxon>lamiids</taxon>
        <taxon>Lamiales</taxon>
        <taxon>Oleaceae</taxon>
        <taxon>Oleeae</taxon>
        <taxon>Olea</taxon>
    </lineage>
</organism>
<protein>
    <submittedName>
        <fullName evidence="2">Uncharacterized protein</fullName>
    </submittedName>
</protein>